<comment type="caution">
    <text evidence="1">The sequence shown here is derived from an EMBL/GenBank/DDBJ whole genome shotgun (WGS) entry which is preliminary data.</text>
</comment>
<dbReference type="GO" id="GO:0005975">
    <property type="term" value="P:carbohydrate metabolic process"/>
    <property type="evidence" value="ECO:0007669"/>
    <property type="project" value="InterPro"/>
</dbReference>
<dbReference type="AlphaFoldDB" id="A0A4Y8M3T7"/>
<dbReference type="EMBL" id="SOMN01000011">
    <property type="protein sequence ID" value="TFE26901.1"/>
    <property type="molecule type" value="Genomic_DNA"/>
</dbReference>
<organism evidence="1 2">
    <name type="scientific">Cohnella luojiensis</name>
    <dbReference type="NCBI Taxonomy" id="652876"/>
    <lineage>
        <taxon>Bacteria</taxon>
        <taxon>Bacillati</taxon>
        <taxon>Bacillota</taxon>
        <taxon>Bacilli</taxon>
        <taxon>Bacillales</taxon>
        <taxon>Paenibacillaceae</taxon>
        <taxon>Cohnella</taxon>
    </lineage>
</organism>
<evidence type="ECO:0008006" key="3">
    <source>
        <dbReference type="Google" id="ProtNLM"/>
    </source>
</evidence>
<sequence length="460" mass="51477">MTANEKLKMNQQVTFSSSEAVLDAGFQWAVAQALAYSHSGGDPVGLWYEAALPGRGAFCIRDVAHHSAGASVLGLSSHTKNMFIRFAENISASRDWCTYWEMTGDNLPASVDYTDDNDFWYNLPANFDLIDACYKQWLWTGDADYLRHPVLTQFYRHSCEDYVLTWDKDGDGIVEHLPEYGRRGIASYNEDGLQPLVGGDLLAAQFAGFRAYAELLALNGDSRGFASYSARAESFRLLYEKDWWNGESDRFYGALLQDRTYYERYYQEGNYLPLYFGIVREKTKLRSALSDVARNGAANVEAKTYMPDIFYRYGNNEDAYRELLELVDPKLDRREYPEVSFCVVGAIATGLMGLSADGDDGVATVSRLTNRLPFARLRFVPVLNRVIDVEHDGTTETRLTVRRGKSIKWTAAFPGTHSHLVLNGTPTATQIEIDAGGKMVSYLLVDVGEGQSHSVRVAGA</sequence>
<evidence type="ECO:0000313" key="1">
    <source>
        <dbReference type="EMBL" id="TFE26901.1"/>
    </source>
</evidence>
<keyword evidence="2" id="KW-1185">Reference proteome</keyword>
<dbReference type="Proteomes" id="UP000297900">
    <property type="component" value="Unassembled WGS sequence"/>
</dbReference>
<name>A0A4Y8M3T7_9BACL</name>
<dbReference type="OrthoDB" id="2481603at2"/>
<dbReference type="Gene3D" id="1.50.10.10">
    <property type="match status" value="1"/>
</dbReference>
<dbReference type="SUPFAM" id="SSF48208">
    <property type="entry name" value="Six-hairpin glycosidases"/>
    <property type="match status" value="1"/>
</dbReference>
<dbReference type="InterPro" id="IPR008928">
    <property type="entry name" value="6-hairpin_glycosidase_sf"/>
</dbReference>
<dbReference type="InterPro" id="IPR012341">
    <property type="entry name" value="6hp_glycosidase-like_sf"/>
</dbReference>
<reference evidence="1 2" key="1">
    <citation type="submission" date="2019-03" db="EMBL/GenBank/DDBJ databases">
        <title>Cohnella endophytica sp. nov., a novel endophytic bacterium isolated from bark of Sonneratia apetala.</title>
        <authorList>
            <person name="Tuo L."/>
        </authorList>
    </citation>
    <scope>NUCLEOTIDE SEQUENCE [LARGE SCALE GENOMIC DNA]</scope>
    <source>
        <strain evidence="1 2">CCTCC AB 208254</strain>
    </source>
</reference>
<gene>
    <name evidence="1" type="ORF">E2980_10405</name>
</gene>
<protein>
    <recommendedName>
        <fullName evidence="3">Alpha-L-rhamnosidase six-hairpin glycosidase domain-containing protein</fullName>
    </recommendedName>
</protein>
<proteinExistence type="predicted"/>
<accession>A0A4Y8M3T7</accession>
<evidence type="ECO:0000313" key="2">
    <source>
        <dbReference type="Proteomes" id="UP000297900"/>
    </source>
</evidence>
<dbReference type="RefSeq" id="WP_135152128.1">
    <property type="nucleotide sequence ID" value="NZ_SOMN01000011.1"/>
</dbReference>